<gene>
    <name evidence="1" type="ORF">NVIE_014850</name>
</gene>
<proteinExistence type="predicted"/>
<evidence type="ECO:0000313" key="2">
    <source>
        <dbReference type="Proteomes" id="UP000027093"/>
    </source>
</evidence>
<accession>A0A060HQA5</accession>
<dbReference type="HOGENOM" id="CLU_1598937_0_0_2"/>
<dbReference type="GeneID" id="74946749"/>
<dbReference type="EMBL" id="CP007536">
    <property type="protein sequence ID" value="AIC15726.1"/>
    <property type="molecule type" value="Genomic_DNA"/>
</dbReference>
<dbReference type="KEGG" id="nvn:NVIE_014850"/>
<dbReference type="RefSeq" id="WP_075054671.1">
    <property type="nucleotide sequence ID" value="NZ_CP007536.1"/>
</dbReference>
<dbReference type="STRING" id="926571.NVIE_014850"/>
<keyword evidence="2" id="KW-1185">Reference proteome</keyword>
<reference evidence="1 2" key="1">
    <citation type="journal article" date="2014" name="Int. J. Syst. Evol. Microbiol.">
        <title>Nitrososphaera viennensis gen. nov., sp. nov., an aerobic and mesophilic, ammonia-oxidizing archaeon from soil and a member of the archaeal phylum Thaumarchaeota.</title>
        <authorList>
            <person name="Stieglmeier M."/>
            <person name="Klingl A."/>
            <person name="Alves R.J."/>
            <person name="Rittmann S.K."/>
            <person name="Melcher M."/>
            <person name="Leisch N."/>
            <person name="Schleper C."/>
        </authorList>
    </citation>
    <scope>NUCLEOTIDE SEQUENCE [LARGE SCALE GENOMIC DNA]</scope>
    <source>
        <strain evidence="1">EN76</strain>
    </source>
</reference>
<organism evidence="1 2">
    <name type="scientific">Nitrososphaera viennensis EN76</name>
    <dbReference type="NCBI Taxonomy" id="926571"/>
    <lineage>
        <taxon>Archaea</taxon>
        <taxon>Nitrososphaerota</taxon>
        <taxon>Nitrososphaeria</taxon>
        <taxon>Nitrososphaerales</taxon>
        <taxon>Nitrososphaeraceae</taxon>
        <taxon>Nitrososphaera</taxon>
    </lineage>
</organism>
<name>A0A060HQA5_9ARCH</name>
<dbReference type="AlphaFoldDB" id="A0A060HQA5"/>
<dbReference type="Proteomes" id="UP000027093">
    <property type="component" value="Chromosome"/>
</dbReference>
<sequence length="167" mass="18940">MVLFNVKPLKDVLQVKSEIEKIIARQKRGSEDDLSAFRGEIDELVSALTEFYPEWKKLPALFRVARVKNGGTTDIVAVYRENLLLPDVKHDLDLILNMLNHMRKEKGLPEVKMPLFVQPDEMALARKEGKSDVAPGEIASQMAVVFQKGALMWIGFVFGRDYVLLRG</sequence>
<evidence type="ECO:0000313" key="1">
    <source>
        <dbReference type="EMBL" id="AIC15726.1"/>
    </source>
</evidence>
<protein>
    <submittedName>
        <fullName evidence="1">Uncharacterized protein</fullName>
    </submittedName>
</protein>
<dbReference type="OrthoDB" id="374112at2157"/>